<accession>A0ABZ1BRB6</accession>
<dbReference type="Proteomes" id="UP001333102">
    <property type="component" value="Chromosome"/>
</dbReference>
<evidence type="ECO:0000313" key="1">
    <source>
        <dbReference type="EMBL" id="WRP15339.1"/>
    </source>
</evidence>
<evidence type="ECO:0000313" key="2">
    <source>
        <dbReference type="Proteomes" id="UP001333102"/>
    </source>
</evidence>
<proteinExistence type="predicted"/>
<organism evidence="1 2">
    <name type="scientific">Geochorda subterranea</name>
    <dbReference type="NCBI Taxonomy" id="3109564"/>
    <lineage>
        <taxon>Bacteria</taxon>
        <taxon>Bacillati</taxon>
        <taxon>Bacillota</taxon>
        <taxon>Limnochordia</taxon>
        <taxon>Limnochordales</taxon>
        <taxon>Geochordaceae</taxon>
        <taxon>Geochorda</taxon>
    </lineage>
</organism>
<gene>
    <name evidence="1" type="ORF">VLY81_04010</name>
</gene>
<reference evidence="2" key="1">
    <citation type="submission" date="2023-12" db="EMBL/GenBank/DDBJ databases">
        <title>Novel isolates from deep terrestrial aquifers shed light on the physiology and ecology of the class Limnochordia.</title>
        <authorList>
            <person name="Karnachuk O.V."/>
            <person name="Lukina A.P."/>
            <person name="Avakyan M.R."/>
            <person name="Kadnikov V."/>
            <person name="Begmatov S."/>
            <person name="Beletsky A.V."/>
            <person name="Mardanov A.V."/>
            <person name="Ravin N.V."/>
        </authorList>
    </citation>
    <scope>NUCLEOTIDE SEQUENCE [LARGE SCALE GENOMIC DNA]</scope>
    <source>
        <strain evidence="2">LN</strain>
    </source>
</reference>
<keyword evidence="2" id="KW-1185">Reference proteome</keyword>
<name>A0ABZ1BRB6_9FIRM</name>
<dbReference type="RefSeq" id="WP_324669741.1">
    <property type="nucleotide sequence ID" value="NZ_CP141614.1"/>
</dbReference>
<protein>
    <submittedName>
        <fullName evidence="1">Uncharacterized protein</fullName>
    </submittedName>
</protein>
<dbReference type="EMBL" id="CP141614">
    <property type="protein sequence ID" value="WRP15339.1"/>
    <property type="molecule type" value="Genomic_DNA"/>
</dbReference>
<sequence length="87" mass="9805">MSAVRTRSVHQLHVELSGLTLPELVDVLAEQALLPLPEPERRQYMARVRANVEQVLRRHIVAFDLCGMSDVCRSSQPFDPWEGAPQG</sequence>